<dbReference type="InterPro" id="IPR002110">
    <property type="entry name" value="Ankyrin_rpt"/>
</dbReference>
<reference evidence="6" key="2">
    <citation type="journal article" date="2008" name="Nucleic Acids Res.">
        <title>The rice annotation project database (RAP-DB): 2008 update.</title>
        <authorList>
            <consortium name="The rice annotation project (RAP)"/>
        </authorList>
    </citation>
    <scope>GENOME REANNOTATION</scope>
    <source>
        <strain evidence="6">cv. Nipponbare</strain>
    </source>
</reference>
<accession>Q8H029</accession>
<feature type="repeat" description="ANK" evidence="4">
    <location>
        <begin position="127"/>
        <end position="155"/>
    </location>
</feature>
<dbReference type="Pfam" id="PF00023">
    <property type="entry name" value="Ank"/>
    <property type="match status" value="1"/>
</dbReference>
<dbReference type="PROSITE" id="PS50088">
    <property type="entry name" value="ANK_REPEAT"/>
    <property type="match status" value="1"/>
</dbReference>
<dbReference type="AlphaFoldDB" id="Q8H029"/>
<dbReference type="PANTHER" id="PTHR24136:SF15">
    <property type="entry name" value="ANK_REP_REGION DOMAIN-CONTAINING PROTEIN"/>
    <property type="match status" value="1"/>
</dbReference>
<evidence type="ECO:0000256" key="4">
    <source>
        <dbReference type="PROSITE-ProRule" id="PRU00023"/>
    </source>
</evidence>
<dbReference type="Proteomes" id="UP000000763">
    <property type="component" value="Chromosome 3"/>
</dbReference>
<evidence type="ECO:0000256" key="3">
    <source>
        <dbReference type="ARBA" id="ARBA00023043"/>
    </source>
</evidence>
<organism evidence="5 6">
    <name type="scientific">Oryza sativa subsp. japonica</name>
    <name type="common">Rice</name>
    <dbReference type="NCBI Taxonomy" id="39947"/>
    <lineage>
        <taxon>Eukaryota</taxon>
        <taxon>Viridiplantae</taxon>
        <taxon>Streptophyta</taxon>
        <taxon>Embryophyta</taxon>
        <taxon>Tracheophyta</taxon>
        <taxon>Spermatophyta</taxon>
        <taxon>Magnoliopsida</taxon>
        <taxon>Liliopsida</taxon>
        <taxon>Poales</taxon>
        <taxon>Poaceae</taxon>
        <taxon>BOP clade</taxon>
        <taxon>Oryzoideae</taxon>
        <taxon>Oryzeae</taxon>
        <taxon>Oryzinae</taxon>
        <taxon>Oryza</taxon>
        <taxon>Oryza sativa</taxon>
    </lineage>
</organism>
<dbReference type="EMBL" id="AC119796">
    <property type="protein sequence ID" value="AAO17359.1"/>
    <property type="molecule type" value="Genomic_DNA"/>
</dbReference>
<evidence type="ECO:0000256" key="1">
    <source>
        <dbReference type="ARBA" id="ARBA00005949"/>
    </source>
</evidence>
<comment type="similarity">
    <text evidence="1">Belongs to the ankyrin SOCS box (ASB) family.</text>
</comment>
<reference evidence="6" key="1">
    <citation type="journal article" date="2005" name="Nature">
        <title>The map-based sequence of the rice genome.</title>
        <authorList>
            <consortium name="International rice genome sequencing project (IRGSP)"/>
            <person name="Matsumoto T."/>
            <person name="Wu J."/>
            <person name="Kanamori H."/>
            <person name="Katayose Y."/>
            <person name="Fujisawa M."/>
            <person name="Namiki N."/>
            <person name="Mizuno H."/>
            <person name="Yamamoto K."/>
            <person name="Antonio B.A."/>
            <person name="Baba T."/>
            <person name="Sakata K."/>
            <person name="Nagamura Y."/>
            <person name="Aoki H."/>
            <person name="Arikawa K."/>
            <person name="Arita K."/>
            <person name="Bito T."/>
            <person name="Chiden Y."/>
            <person name="Fujitsuka N."/>
            <person name="Fukunaka R."/>
            <person name="Hamada M."/>
            <person name="Harada C."/>
            <person name="Hayashi A."/>
            <person name="Hijishita S."/>
            <person name="Honda M."/>
            <person name="Hosokawa S."/>
            <person name="Ichikawa Y."/>
            <person name="Idonuma A."/>
            <person name="Iijima M."/>
            <person name="Ikeda M."/>
            <person name="Ikeno M."/>
            <person name="Ito K."/>
            <person name="Ito S."/>
            <person name="Ito T."/>
            <person name="Ito Y."/>
            <person name="Ito Y."/>
            <person name="Iwabuchi A."/>
            <person name="Kamiya K."/>
            <person name="Karasawa W."/>
            <person name="Kurita K."/>
            <person name="Katagiri S."/>
            <person name="Kikuta A."/>
            <person name="Kobayashi H."/>
            <person name="Kobayashi N."/>
            <person name="Machita K."/>
            <person name="Maehara T."/>
            <person name="Masukawa M."/>
            <person name="Mizubayashi T."/>
            <person name="Mukai Y."/>
            <person name="Nagasaki H."/>
            <person name="Nagata Y."/>
            <person name="Naito S."/>
            <person name="Nakashima M."/>
            <person name="Nakama Y."/>
            <person name="Nakamichi Y."/>
            <person name="Nakamura M."/>
            <person name="Meguro A."/>
            <person name="Negishi M."/>
            <person name="Ohta I."/>
            <person name="Ohta T."/>
            <person name="Okamoto M."/>
            <person name="Ono N."/>
            <person name="Saji S."/>
            <person name="Sakaguchi M."/>
            <person name="Sakai K."/>
            <person name="Shibata M."/>
            <person name="Shimokawa T."/>
            <person name="Song J."/>
            <person name="Takazaki Y."/>
            <person name="Terasawa K."/>
            <person name="Tsugane M."/>
            <person name="Tsuji K."/>
            <person name="Ueda S."/>
            <person name="Waki K."/>
            <person name="Yamagata H."/>
            <person name="Yamamoto M."/>
            <person name="Yamamoto S."/>
            <person name="Yamane H."/>
            <person name="Yoshiki S."/>
            <person name="Yoshihara R."/>
            <person name="Yukawa K."/>
            <person name="Zhong H."/>
            <person name="Yano M."/>
            <person name="Yuan Q."/>
            <person name="Ouyang S."/>
            <person name="Liu J."/>
            <person name="Jones K.M."/>
            <person name="Gansberger K."/>
            <person name="Moffat K."/>
            <person name="Hill J."/>
            <person name="Bera J."/>
            <person name="Fadrosh D."/>
            <person name="Jin S."/>
            <person name="Johri S."/>
            <person name="Kim M."/>
            <person name="Overton L."/>
            <person name="Reardon M."/>
            <person name="Tsitrin T."/>
            <person name="Vuong H."/>
            <person name="Weaver B."/>
            <person name="Ciecko A."/>
            <person name="Tallon L."/>
            <person name="Jackson J."/>
            <person name="Pai G."/>
            <person name="Aken S.V."/>
            <person name="Utterback T."/>
            <person name="Reidmuller S."/>
            <person name="Feldblyum T."/>
            <person name="Hsiao J."/>
            <person name="Zismann V."/>
            <person name="Iobst S."/>
            <person name="de Vazeille A.R."/>
            <person name="Buell C.R."/>
            <person name="Ying K."/>
            <person name="Li Y."/>
            <person name="Lu T."/>
            <person name="Huang Y."/>
            <person name="Zhao Q."/>
            <person name="Feng Q."/>
            <person name="Zhang L."/>
            <person name="Zhu J."/>
            <person name="Weng Q."/>
            <person name="Mu J."/>
            <person name="Lu Y."/>
            <person name="Fan D."/>
            <person name="Liu Y."/>
            <person name="Guan J."/>
            <person name="Zhang Y."/>
            <person name="Yu S."/>
            <person name="Liu X."/>
            <person name="Zhang Y."/>
            <person name="Hong G."/>
            <person name="Han B."/>
            <person name="Choisne N."/>
            <person name="Demange N."/>
            <person name="Orjeda G."/>
            <person name="Samain S."/>
            <person name="Cattolico L."/>
            <person name="Pelletier E."/>
            <person name="Couloux A."/>
            <person name="Segurens B."/>
            <person name="Wincker P."/>
            <person name="D'Hont A."/>
            <person name="Scarpelli C."/>
            <person name="Weissenbach J."/>
            <person name="Salanoubat M."/>
            <person name="Quetier F."/>
            <person name="Yu Y."/>
            <person name="Kim H.R."/>
            <person name="Rambo T."/>
            <person name="Currie J."/>
            <person name="Collura K."/>
            <person name="Luo M."/>
            <person name="Yang T."/>
            <person name="Ammiraju J.S.S."/>
            <person name="Engler F."/>
            <person name="Soderlund C."/>
            <person name="Wing R.A."/>
            <person name="Palmer L.E."/>
            <person name="de la Bastide M."/>
            <person name="Spiegel L."/>
            <person name="Nascimento L."/>
            <person name="Zutavern T."/>
            <person name="O'Shaughnessy A."/>
            <person name="Dike S."/>
            <person name="Dedhia N."/>
            <person name="Preston R."/>
            <person name="Balija V."/>
            <person name="McCombie W.R."/>
            <person name="Chow T."/>
            <person name="Chen H."/>
            <person name="Chung M."/>
            <person name="Chen C."/>
            <person name="Shaw J."/>
            <person name="Wu H."/>
            <person name="Hsiao K."/>
            <person name="Chao Y."/>
            <person name="Chu M."/>
            <person name="Cheng C."/>
            <person name="Hour A."/>
            <person name="Lee P."/>
            <person name="Lin S."/>
            <person name="Lin Y."/>
            <person name="Liou J."/>
            <person name="Liu S."/>
            <person name="Hsing Y."/>
            <person name="Raghuvanshi S."/>
            <person name="Mohanty A."/>
            <person name="Bharti A.K."/>
            <person name="Gaur A."/>
            <person name="Gupta V."/>
            <person name="Kumar D."/>
            <person name="Ravi V."/>
            <person name="Vij S."/>
            <person name="Kapur A."/>
            <person name="Khurana P."/>
            <person name="Khurana P."/>
            <person name="Khurana J.P."/>
            <person name="Tyagi A.K."/>
            <person name="Gaikwad K."/>
            <person name="Singh A."/>
            <person name="Dalal V."/>
            <person name="Srivastava S."/>
            <person name="Dixit A."/>
            <person name="Pal A.K."/>
            <person name="Ghazi I.A."/>
            <person name="Yadav M."/>
            <person name="Pandit A."/>
            <person name="Bhargava A."/>
            <person name="Sureshbabu K."/>
            <person name="Batra K."/>
            <person name="Sharma T.R."/>
            <person name="Mohapatra T."/>
            <person name="Singh N.K."/>
            <person name="Messing J."/>
            <person name="Nelson A.B."/>
            <person name="Fuks G."/>
            <person name="Kavchok S."/>
            <person name="Keizer G."/>
            <person name="Linton E."/>
            <person name="Llaca V."/>
            <person name="Song R."/>
            <person name="Tanyolac B."/>
            <person name="Young S."/>
            <person name="Ho-Il K."/>
            <person name="Hahn J.H."/>
            <person name="Sangsakoo G."/>
            <person name="Vanavichit A."/>
            <person name="de Mattos Luiz.A.T."/>
            <person name="Zimmer P.D."/>
            <person name="Malone G."/>
            <person name="Dellagostin O."/>
            <person name="de Oliveira A.C."/>
            <person name="Bevan M."/>
            <person name="Bancroft I."/>
            <person name="Minx P."/>
            <person name="Cordum H."/>
            <person name="Wilson R."/>
            <person name="Cheng Z."/>
            <person name="Jin W."/>
            <person name="Jiang J."/>
            <person name="Leong S.A."/>
            <person name="Iwama H."/>
            <person name="Gojobori T."/>
            <person name="Itoh T."/>
            <person name="Niimura Y."/>
            <person name="Fujii Y."/>
            <person name="Habara T."/>
            <person name="Sakai H."/>
            <person name="Sato Y."/>
            <person name="Wilson G."/>
            <person name="Kumar K."/>
            <person name="McCouch S."/>
            <person name="Juretic N."/>
            <person name="Hoen D."/>
            <person name="Wright S."/>
            <person name="Bruskiewich R."/>
            <person name="Bureau T."/>
            <person name="Miyao A."/>
            <person name="Hirochika H."/>
            <person name="Nishikawa T."/>
            <person name="Kadowaki K."/>
            <person name="Sugiura M."/>
            <person name="Burr B."/>
            <person name="Sasaki T."/>
        </authorList>
    </citation>
    <scope>NUCLEOTIDE SEQUENCE [LARGE SCALE GENOMIC DNA]</scope>
    <source>
        <strain evidence="6">cv. Nipponbare</strain>
    </source>
</reference>
<evidence type="ECO:0000256" key="2">
    <source>
        <dbReference type="ARBA" id="ARBA00022737"/>
    </source>
</evidence>
<gene>
    <name evidence="5" type="primary">OJ1172F09.14</name>
</gene>
<evidence type="ECO:0000313" key="6">
    <source>
        <dbReference type="Proteomes" id="UP000000763"/>
    </source>
</evidence>
<name>Q8H029_ORYSJ</name>
<dbReference type="SUPFAM" id="SSF48403">
    <property type="entry name" value="Ankyrin repeat"/>
    <property type="match status" value="1"/>
</dbReference>
<proteinExistence type="inferred from homology"/>
<dbReference type="InterPro" id="IPR036770">
    <property type="entry name" value="Ankyrin_rpt-contain_sf"/>
</dbReference>
<dbReference type="Gene3D" id="1.25.40.20">
    <property type="entry name" value="Ankyrin repeat-containing domain"/>
    <property type="match status" value="1"/>
</dbReference>
<protein>
    <submittedName>
        <fullName evidence="5">Uncharacterized protein</fullName>
    </submittedName>
</protein>
<dbReference type="Pfam" id="PF13637">
    <property type="entry name" value="Ank_4"/>
    <property type="match status" value="1"/>
</dbReference>
<evidence type="ECO:0000313" key="5">
    <source>
        <dbReference type="EMBL" id="AAO17359.1"/>
    </source>
</evidence>
<keyword evidence="3 4" id="KW-0040">ANK repeat</keyword>
<dbReference type="PANTHER" id="PTHR24136">
    <property type="entry name" value="SOWAH (DROSOPHILA) HOMOLOG"/>
    <property type="match status" value="1"/>
</dbReference>
<sequence>MAVPGRRDDLVGDDLVDDDGIGEEYMAPSDDEEAQLPDELFRLADAAQSGNVAALRAALDNYSGNIDDPIEDGDTLLHIACLYGHLPCVQLYPNCGYLISYCWNVKLAWNAKMKKEQFLFMMLVLEPLHHAARGEHLGIVDLLLKAGACAKKENTYGQVPAEMADEGTEVRKLLIQEQVEASTHTSN</sequence>
<keyword evidence="2" id="KW-0677">Repeat</keyword>
<dbReference type="InterPro" id="IPR051573">
    <property type="entry name" value="Ankyrin-SOCS_box_domain"/>
</dbReference>